<keyword evidence="2" id="KW-1185">Reference proteome</keyword>
<name>A0A9P7SGJ7_9HYPO</name>
<reference evidence="1 2" key="1">
    <citation type="journal article" date="2020" name="bioRxiv">
        <title>Whole genome comparisons of ergot fungi reveals the divergence and evolution of species within the genus Claviceps are the result of varying mechanisms driving genome evolution and host range expansion.</title>
        <authorList>
            <person name="Wyka S.A."/>
            <person name="Mondo S.J."/>
            <person name="Liu M."/>
            <person name="Dettman J."/>
            <person name="Nalam V."/>
            <person name="Broders K.D."/>
        </authorList>
    </citation>
    <scope>NUCLEOTIDE SEQUENCE [LARGE SCALE GENOMIC DNA]</scope>
    <source>
        <strain evidence="1 2">CCC 1485</strain>
    </source>
</reference>
<sequence length="71" mass="7682">MAAAALTFFGHGNQIWKPDVSDNRSSPEDLVDSISYDGQSTSLVDFPKPAGSDKQMQHCLLLYGVPRGEPS</sequence>
<accession>A0A9P7SGJ7</accession>
<evidence type="ECO:0000313" key="2">
    <source>
        <dbReference type="Proteomes" id="UP000706124"/>
    </source>
</evidence>
<gene>
    <name evidence="1" type="ORF">E4U60_003242</name>
</gene>
<dbReference type="AlphaFoldDB" id="A0A9P7SGJ7"/>
<protein>
    <submittedName>
        <fullName evidence="1">Uncharacterized protein</fullName>
    </submittedName>
</protein>
<organism evidence="1 2">
    <name type="scientific">Claviceps pazoutovae</name>
    <dbReference type="NCBI Taxonomy" id="1649127"/>
    <lineage>
        <taxon>Eukaryota</taxon>
        <taxon>Fungi</taxon>
        <taxon>Dikarya</taxon>
        <taxon>Ascomycota</taxon>
        <taxon>Pezizomycotina</taxon>
        <taxon>Sordariomycetes</taxon>
        <taxon>Hypocreomycetidae</taxon>
        <taxon>Hypocreales</taxon>
        <taxon>Clavicipitaceae</taxon>
        <taxon>Claviceps</taxon>
    </lineage>
</organism>
<dbReference type="EMBL" id="SRPO01000261">
    <property type="protein sequence ID" value="KAG5935325.1"/>
    <property type="molecule type" value="Genomic_DNA"/>
</dbReference>
<evidence type="ECO:0000313" key="1">
    <source>
        <dbReference type="EMBL" id="KAG5935325.1"/>
    </source>
</evidence>
<comment type="caution">
    <text evidence="1">The sequence shown here is derived from an EMBL/GenBank/DDBJ whole genome shotgun (WGS) entry which is preliminary data.</text>
</comment>
<proteinExistence type="predicted"/>
<dbReference type="Proteomes" id="UP000706124">
    <property type="component" value="Unassembled WGS sequence"/>
</dbReference>